<dbReference type="EMBL" id="FP929094">
    <property type="protein sequence ID" value="CBX92681.1"/>
    <property type="molecule type" value="Genomic_DNA"/>
</dbReference>
<dbReference type="Proteomes" id="UP000002668">
    <property type="component" value="Genome"/>
</dbReference>
<organism evidence="3">
    <name type="scientific">Leptosphaeria maculans (strain JN3 / isolate v23.1.3 / race Av1-4-5-6-7-8)</name>
    <name type="common">Blackleg fungus</name>
    <name type="synonym">Phoma lingam</name>
    <dbReference type="NCBI Taxonomy" id="985895"/>
    <lineage>
        <taxon>Eukaryota</taxon>
        <taxon>Fungi</taxon>
        <taxon>Dikarya</taxon>
        <taxon>Ascomycota</taxon>
        <taxon>Pezizomycotina</taxon>
        <taxon>Dothideomycetes</taxon>
        <taxon>Pleosporomycetidae</taxon>
        <taxon>Pleosporales</taxon>
        <taxon>Pleosporineae</taxon>
        <taxon>Leptosphaeriaceae</taxon>
        <taxon>Plenodomus</taxon>
        <taxon>Plenodomus lingam/Leptosphaeria maculans species complex</taxon>
    </lineage>
</organism>
<evidence type="ECO:0000313" key="3">
    <source>
        <dbReference type="Proteomes" id="UP000002668"/>
    </source>
</evidence>
<dbReference type="OrthoDB" id="5313288at2759"/>
<protein>
    <recommendedName>
        <fullName evidence="1">F-box domain-containing protein</fullName>
    </recommendedName>
</protein>
<sequence>MSGLESIPPEILYKILALLEPVHTLTEPLTLLALSATSKHFNAVVEEHANNALKKHGLPLPKRAGKLTTLRRKWLGDICQFCKRASKRRACFYSDVVCCKDCDRTVFPKITMTAAMSTYNLSKLDLFTPNELHPYLEALTVGTASVMGGQAIMISEPDVLARRDHIYALVSQTGNNVAKLHGRAAMHSRIQAHLCIVFCPVRRRWCQTTRPNPPLSRLPASMQTRASRMDYVKRMLRSERILLGMSPEEADADVGYRVNHCQFVTESSGDAAFEEEMESDDEGEFEVEPRGLRLNFLGMDAIDDEV</sequence>
<evidence type="ECO:0000259" key="1">
    <source>
        <dbReference type="PROSITE" id="PS50181"/>
    </source>
</evidence>
<keyword evidence="3" id="KW-1185">Reference proteome</keyword>
<dbReference type="eggNOG" id="ENOG502SSWY">
    <property type="taxonomic scope" value="Eukaryota"/>
</dbReference>
<dbReference type="VEuPathDB" id="FungiDB:LEMA_P053870.1"/>
<name>E4ZLK1_LEPMJ</name>
<proteinExistence type="predicted"/>
<reference evidence="3" key="1">
    <citation type="journal article" date="2011" name="Nat. Commun.">
        <title>Effector diversification within compartments of the Leptosphaeria maculans genome affected by Repeat-Induced Point mutations.</title>
        <authorList>
            <person name="Rouxel T."/>
            <person name="Grandaubert J."/>
            <person name="Hane J.K."/>
            <person name="Hoede C."/>
            <person name="van de Wouw A.P."/>
            <person name="Couloux A."/>
            <person name="Dominguez V."/>
            <person name="Anthouard V."/>
            <person name="Bally P."/>
            <person name="Bourras S."/>
            <person name="Cozijnsen A.J."/>
            <person name="Ciuffetti L.M."/>
            <person name="Degrave A."/>
            <person name="Dilmaghani A."/>
            <person name="Duret L."/>
            <person name="Fudal I."/>
            <person name="Goodwin S.B."/>
            <person name="Gout L."/>
            <person name="Glaser N."/>
            <person name="Linglin J."/>
            <person name="Kema G.H.J."/>
            <person name="Lapalu N."/>
            <person name="Lawrence C.B."/>
            <person name="May K."/>
            <person name="Meyer M."/>
            <person name="Ollivier B."/>
            <person name="Poulain J."/>
            <person name="Schoch C.L."/>
            <person name="Simon A."/>
            <person name="Spatafora J.W."/>
            <person name="Stachowiak A."/>
            <person name="Turgeon B.G."/>
            <person name="Tyler B.M."/>
            <person name="Vincent D."/>
            <person name="Weissenbach J."/>
            <person name="Amselem J."/>
            <person name="Quesneville H."/>
            <person name="Oliver R.P."/>
            <person name="Wincker P."/>
            <person name="Balesdent M.-H."/>
            <person name="Howlett B.J."/>
        </authorList>
    </citation>
    <scope>NUCLEOTIDE SEQUENCE [LARGE SCALE GENOMIC DNA]</scope>
    <source>
        <strain evidence="3">JN3 / isolate v23.1.3 / race Av1-4-5-6-7-8</strain>
    </source>
</reference>
<dbReference type="CDD" id="cd09917">
    <property type="entry name" value="F-box_SF"/>
    <property type="match status" value="1"/>
</dbReference>
<dbReference type="AlphaFoldDB" id="E4ZLK1"/>
<gene>
    <name evidence="2" type="ORF">LEMA_P053870.1</name>
</gene>
<dbReference type="RefSeq" id="XP_003836046.1">
    <property type="nucleotide sequence ID" value="XM_003835998.1"/>
</dbReference>
<dbReference type="GeneID" id="13285487"/>
<dbReference type="InterPro" id="IPR001810">
    <property type="entry name" value="F-box_dom"/>
</dbReference>
<dbReference type="PROSITE" id="PS50181">
    <property type="entry name" value="FBOX"/>
    <property type="match status" value="1"/>
</dbReference>
<evidence type="ECO:0000313" key="2">
    <source>
        <dbReference type="EMBL" id="CBX92681.1"/>
    </source>
</evidence>
<dbReference type="HOGENOM" id="CLU_1001110_0_0_1"/>
<dbReference type="InParanoid" id="E4ZLK1"/>
<dbReference type="OMA" id="FAKMTMT"/>
<dbReference type="STRING" id="985895.E4ZLK1"/>
<feature type="domain" description="F-box" evidence="1">
    <location>
        <begin position="1"/>
        <end position="56"/>
    </location>
</feature>
<accession>E4ZLK1</accession>